<dbReference type="GO" id="GO:0005694">
    <property type="term" value="C:chromosome"/>
    <property type="evidence" value="ECO:0007669"/>
    <property type="project" value="InterPro"/>
</dbReference>
<dbReference type="SUPFAM" id="SSF52540">
    <property type="entry name" value="P-loop containing nucleoside triphosphate hydrolases"/>
    <property type="match status" value="1"/>
</dbReference>
<keyword evidence="3 6" id="KW-0067">ATP-binding</keyword>
<comment type="caution">
    <text evidence="6">Lacks conserved residue(s) required for the propagation of feature annotation.</text>
</comment>
<comment type="domain">
    <text evidence="6">Contains large globular domains required for ATP hydrolysis at each terminus and a third globular domain forming a flexible hinge near the middle of the molecule. These domains are separated by coiled-coil structures.</text>
</comment>
<dbReference type="PANTHER" id="PTHR43977">
    <property type="entry name" value="STRUCTURAL MAINTENANCE OF CHROMOSOMES PROTEIN 3"/>
    <property type="match status" value="1"/>
</dbReference>
<evidence type="ECO:0000256" key="5">
    <source>
        <dbReference type="ARBA" id="ARBA00023125"/>
    </source>
</evidence>
<comment type="subunit">
    <text evidence="6">Homodimer.</text>
</comment>
<evidence type="ECO:0000256" key="7">
    <source>
        <dbReference type="SAM" id="MobiDB-lite"/>
    </source>
</evidence>
<evidence type="ECO:0000313" key="9">
    <source>
        <dbReference type="EMBL" id="KRP32627.1"/>
    </source>
</evidence>
<feature type="domain" description="SMC hinge" evidence="8">
    <location>
        <begin position="516"/>
        <end position="621"/>
    </location>
</feature>
<keyword evidence="1 6" id="KW-0963">Cytoplasm</keyword>
<proteinExistence type="inferred from homology"/>
<feature type="region of interest" description="Disordered" evidence="7">
    <location>
        <begin position="389"/>
        <end position="413"/>
    </location>
</feature>
<feature type="coiled-coil region" evidence="6">
    <location>
        <begin position="241"/>
        <end position="366"/>
    </location>
</feature>
<dbReference type="Proteomes" id="UP000051557">
    <property type="component" value="Unassembled WGS sequence"/>
</dbReference>
<feature type="region of interest" description="Disordered" evidence="7">
    <location>
        <begin position="755"/>
        <end position="815"/>
    </location>
</feature>
<dbReference type="SUPFAM" id="SSF75553">
    <property type="entry name" value="Smc hinge domain"/>
    <property type="match status" value="1"/>
</dbReference>
<evidence type="ECO:0000256" key="1">
    <source>
        <dbReference type="ARBA" id="ARBA00022490"/>
    </source>
</evidence>
<feature type="region of interest" description="Disordered" evidence="7">
    <location>
        <begin position="833"/>
        <end position="861"/>
    </location>
</feature>
<evidence type="ECO:0000313" key="10">
    <source>
        <dbReference type="Proteomes" id="UP000051557"/>
    </source>
</evidence>
<dbReference type="InterPro" id="IPR024704">
    <property type="entry name" value="SMC"/>
</dbReference>
<comment type="subcellular location">
    <subcellularLocation>
        <location evidence="6">Cytoplasm</location>
    </subcellularLocation>
</comment>
<dbReference type="GO" id="GO:0006260">
    <property type="term" value="P:DNA replication"/>
    <property type="evidence" value="ECO:0007669"/>
    <property type="project" value="UniProtKB-UniRule"/>
</dbReference>
<name>A0A0R2XEH3_9BACT</name>
<sequence length="1175" mass="132453">MRLKRLEMEGFKSFCDRTVLDFHEGITAIVGPNGTGKSNILDSIRWVLGEQSAKALRGQEMADCIFHGAAGRKASGMAEVTLTFSDCETVLGTDYHEVQITRRVFRDGVGEYALNGVDCRLKDIQRLFLDTGIGRAAYSIMEQGKIDQILSSKPEDRRAIFEEAAGVMRFKVQKREAERKLEGTEANLLRLADILREVRRQIGSLQRQAGKARRHREIFDKLKRFDLALSARQRDQLLLKIDELSSAQAKTKADLERAQLAEASCEQAVRGQRTRLEEADRAWRDAEREVVAAQAEEVRCGERASMQAQRAEELGAAIERARGEIALAERQNSAQEDLIRSLTAEMEKVRSDFQQAEQVCHEAQGRVSVARRQREDAVAEMELIRAKREAAQRGGEGARARAHAEELTTRQRSETLDKIRIEISAKENEEQSERGGLEELFRRLGEAEALFPEARDRLKNAEEELRRAESDLVHAEKKLSEAESERTLARSREEAVRERSTGEAELCLKVGLEKGQEGAEALWPALRIRPGYEVAISLALGPVLDGVLVHDIEAMARAMEEDGGVASGILLSKSVSPKENKDWAEGAWNFVEGAPEWQSLLSRLLADICIVGTWEEAKALHANRPEATVICRDGRMISAKGWQRRGKARNSRPGRTECEAAKELVLRLDRVAAEATTLVGMIRDRIQKGREDLEASRNHERQIRQSLDEIRREYDRKEAQVRGLVSETARRKDETNRFEQEILIHQKIAQEKNEEAARYRAEEQALDHEIQGSEKRKQEAESEEVRLNDALTERRVERSAQQQRRDSCAAQLHPAEARRKELADLVLKRREEISADTGRMESARSESTSSTEAQQVASLRAKEIEASTSGLKQARENEVALLTEKEAEVVRWRQEGEKAKDRLAEFAVKSSQLDFQRQSLADRLQREYSTPLMEAKSDGEGLPQTEEDWGKLEEEAKALREKMEEMGPVNTEAISEYEELENRLKFLETEEQDLTTAKAQLEEAIRKINQTTRLLFEETFDKVRVNFGTLFGELFGGGRATVKMTEGEDALEGGIDIEAQPPGKQPKNISQLSGGEKAMTALALLLAIYSVKPSPFCVLDEMDAPLDESNTVRFVQIIERFVEKSQFLVITHNKRTMSSADLLYGVTATEPGVSRMMSIQLTREDEAPLFAQAEA</sequence>
<keyword evidence="5 6" id="KW-0238">DNA-binding</keyword>
<comment type="caution">
    <text evidence="9">The sequence shown here is derived from an EMBL/GenBank/DDBJ whole genome shotgun (WGS) entry which is preliminary data.</text>
</comment>
<accession>A0A0R2XEH3</accession>
<dbReference type="GO" id="GO:0005737">
    <property type="term" value="C:cytoplasm"/>
    <property type="evidence" value="ECO:0007669"/>
    <property type="project" value="UniProtKB-SubCell"/>
</dbReference>
<comment type="function">
    <text evidence="6">Required for chromosome condensation and partitioning.</text>
</comment>
<feature type="coiled-coil region" evidence="6">
    <location>
        <begin position="942"/>
        <end position="1014"/>
    </location>
</feature>
<comment type="similarity">
    <text evidence="6">Belongs to the SMC family.</text>
</comment>
<dbReference type="Pfam" id="PF02463">
    <property type="entry name" value="SMC_N"/>
    <property type="match status" value="1"/>
</dbReference>
<keyword evidence="4 6" id="KW-0175">Coiled coil</keyword>
<dbReference type="InterPro" id="IPR036277">
    <property type="entry name" value="SMC_hinge_sf"/>
</dbReference>
<gene>
    <name evidence="6" type="primary">smc</name>
    <name evidence="9" type="ORF">ABS32_03025</name>
</gene>
<evidence type="ECO:0000259" key="8">
    <source>
        <dbReference type="SMART" id="SM00968"/>
    </source>
</evidence>
<evidence type="ECO:0000256" key="2">
    <source>
        <dbReference type="ARBA" id="ARBA00022741"/>
    </source>
</evidence>
<dbReference type="GO" id="GO:0005524">
    <property type="term" value="F:ATP binding"/>
    <property type="evidence" value="ECO:0007669"/>
    <property type="project" value="UniProtKB-UniRule"/>
</dbReference>
<dbReference type="PIRSF" id="PIRSF005719">
    <property type="entry name" value="SMC"/>
    <property type="match status" value="1"/>
</dbReference>
<feature type="compositionally biased region" description="Basic and acidic residues" evidence="7">
    <location>
        <begin position="755"/>
        <end position="807"/>
    </location>
</feature>
<evidence type="ECO:0000256" key="6">
    <source>
        <dbReference type="HAMAP-Rule" id="MF_01894"/>
    </source>
</evidence>
<dbReference type="InterPro" id="IPR027417">
    <property type="entry name" value="P-loop_NTPase"/>
</dbReference>
<dbReference type="AlphaFoldDB" id="A0A0R2XEH3"/>
<keyword evidence="2 6" id="KW-0547">Nucleotide-binding</keyword>
<evidence type="ECO:0000256" key="3">
    <source>
        <dbReference type="ARBA" id="ARBA00022840"/>
    </source>
</evidence>
<dbReference type="GO" id="GO:0016887">
    <property type="term" value="F:ATP hydrolysis activity"/>
    <property type="evidence" value="ECO:0007669"/>
    <property type="project" value="InterPro"/>
</dbReference>
<dbReference type="GO" id="GO:0007059">
    <property type="term" value="P:chromosome segregation"/>
    <property type="evidence" value="ECO:0007669"/>
    <property type="project" value="UniProtKB-UniRule"/>
</dbReference>
<dbReference type="HAMAP" id="MF_01894">
    <property type="entry name" value="Smc_prok"/>
    <property type="match status" value="1"/>
</dbReference>
<dbReference type="InterPro" id="IPR011890">
    <property type="entry name" value="SMC_prok"/>
</dbReference>
<evidence type="ECO:0000256" key="4">
    <source>
        <dbReference type="ARBA" id="ARBA00023054"/>
    </source>
</evidence>
<dbReference type="GO" id="GO:0030261">
    <property type="term" value="P:chromosome condensation"/>
    <property type="evidence" value="ECO:0007669"/>
    <property type="project" value="InterPro"/>
</dbReference>
<feature type="coiled-coil region" evidence="6">
    <location>
        <begin position="167"/>
        <end position="215"/>
    </location>
</feature>
<dbReference type="Gene3D" id="3.40.50.300">
    <property type="entry name" value="P-loop containing nucleotide triphosphate hydrolases"/>
    <property type="match status" value="2"/>
</dbReference>
<organism evidence="9 10">
    <name type="scientific">Verrucomicrobia subdivision 6 bacterium BACL9 MAG-120820-bin42</name>
    <dbReference type="NCBI Taxonomy" id="1655634"/>
    <lineage>
        <taxon>Bacteria</taxon>
        <taxon>Pseudomonadati</taxon>
        <taxon>Verrucomicrobiota</taxon>
        <taxon>Verrucomicrobiia</taxon>
        <taxon>Verrucomicrobiales</taxon>
        <taxon>Verrucomicrobia subdivision 6</taxon>
    </lineage>
</organism>
<dbReference type="InterPro" id="IPR003395">
    <property type="entry name" value="RecF/RecN/SMC_N"/>
</dbReference>
<dbReference type="GO" id="GO:0003677">
    <property type="term" value="F:DNA binding"/>
    <property type="evidence" value="ECO:0007669"/>
    <property type="project" value="UniProtKB-UniRule"/>
</dbReference>
<feature type="coiled-coil region" evidence="6">
    <location>
        <begin position="444"/>
        <end position="492"/>
    </location>
</feature>
<dbReference type="Pfam" id="PF06470">
    <property type="entry name" value="SMC_hinge"/>
    <property type="match status" value="1"/>
</dbReference>
<reference evidence="9 10" key="1">
    <citation type="submission" date="2015-10" db="EMBL/GenBank/DDBJ databases">
        <title>Metagenome-Assembled Genomes uncover a global brackish microbiome.</title>
        <authorList>
            <person name="Hugerth L.W."/>
            <person name="Larsson J."/>
            <person name="Alneberg J."/>
            <person name="Lindh M.V."/>
            <person name="Legrand C."/>
            <person name="Pinhassi J."/>
            <person name="Andersson A.F."/>
        </authorList>
    </citation>
    <scope>NUCLEOTIDE SEQUENCE [LARGE SCALE GENOMIC DNA]</scope>
    <source>
        <strain evidence="9">BACL9 MAG-120820-bin42</strain>
    </source>
</reference>
<dbReference type="SMART" id="SM00968">
    <property type="entry name" value="SMC_hinge"/>
    <property type="match status" value="1"/>
</dbReference>
<dbReference type="EMBL" id="LIDM01000081">
    <property type="protein sequence ID" value="KRP32627.1"/>
    <property type="molecule type" value="Genomic_DNA"/>
</dbReference>
<protein>
    <recommendedName>
        <fullName evidence="6">Chromosome partition protein Smc</fullName>
    </recommendedName>
</protein>
<feature type="compositionally biased region" description="Basic and acidic residues" evidence="7">
    <location>
        <begin position="833"/>
        <end position="844"/>
    </location>
</feature>
<dbReference type="InterPro" id="IPR010935">
    <property type="entry name" value="SMC_hinge"/>
</dbReference>
<dbReference type="GO" id="GO:0007062">
    <property type="term" value="P:sister chromatid cohesion"/>
    <property type="evidence" value="ECO:0007669"/>
    <property type="project" value="InterPro"/>
</dbReference>
<dbReference type="NCBIfam" id="TIGR02168">
    <property type="entry name" value="SMC_prok_B"/>
    <property type="match status" value="1"/>
</dbReference>